<reference evidence="1" key="2">
    <citation type="journal article" date="2022" name="New Phytol.">
        <title>Evolutionary transition to the ectomycorrhizal habit in the genomes of a hyperdiverse lineage of mushroom-forming fungi.</title>
        <authorList>
            <person name="Looney B."/>
            <person name="Miyauchi S."/>
            <person name="Morin E."/>
            <person name="Drula E."/>
            <person name="Courty P.E."/>
            <person name="Kohler A."/>
            <person name="Kuo A."/>
            <person name="LaButti K."/>
            <person name="Pangilinan J."/>
            <person name="Lipzen A."/>
            <person name="Riley R."/>
            <person name="Andreopoulos W."/>
            <person name="He G."/>
            <person name="Johnson J."/>
            <person name="Nolan M."/>
            <person name="Tritt A."/>
            <person name="Barry K.W."/>
            <person name="Grigoriev I.V."/>
            <person name="Nagy L.G."/>
            <person name="Hibbett D."/>
            <person name="Henrissat B."/>
            <person name="Matheny P.B."/>
            <person name="Labbe J."/>
            <person name="Martin F.M."/>
        </authorList>
    </citation>
    <scope>NUCLEOTIDE SEQUENCE</scope>
    <source>
        <strain evidence="1">EC-137</strain>
    </source>
</reference>
<protein>
    <submittedName>
        <fullName evidence="1">Uncharacterized protein</fullName>
    </submittedName>
</protein>
<name>A0ACB8QDW5_9AGAM</name>
<organism evidence="1 2">
    <name type="scientific">Vararia minispora EC-137</name>
    <dbReference type="NCBI Taxonomy" id="1314806"/>
    <lineage>
        <taxon>Eukaryota</taxon>
        <taxon>Fungi</taxon>
        <taxon>Dikarya</taxon>
        <taxon>Basidiomycota</taxon>
        <taxon>Agaricomycotina</taxon>
        <taxon>Agaricomycetes</taxon>
        <taxon>Russulales</taxon>
        <taxon>Lachnocladiaceae</taxon>
        <taxon>Vararia</taxon>
    </lineage>
</organism>
<sequence>MTEYDYSPEAVERHQSKMRGIYDWVRETERATSPSSSPPRVSPTYFKPRSMPMAAPIPLQMHVPQPIPQSRPRTASSNDHHHGHHHHHPHRHHSSRSRDDGHTRPRSNSASSRRPPSRSRTYSYAIQASPVPMPYGGIPVAVPQPRRGATIPGYGNVQHSNAQYITYDPSRPVVINGNGQYSYSPVTPMPTQPRQPPLLKRLFTSLAWRPSARPQSAQLETRPAPGYAHHSRAKSRDGGRERERDRRRRRRNSLP</sequence>
<keyword evidence="2" id="KW-1185">Reference proteome</keyword>
<proteinExistence type="predicted"/>
<evidence type="ECO:0000313" key="1">
    <source>
        <dbReference type="EMBL" id="KAI0029998.1"/>
    </source>
</evidence>
<dbReference type="Proteomes" id="UP000814128">
    <property type="component" value="Unassembled WGS sequence"/>
</dbReference>
<accession>A0ACB8QDW5</accession>
<reference evidence="1" key="1">
    <citation type="submission" date="2021-02" db="EMBL/GenBank/DDBJ databases">
        <authorList>
            <consortium name="DOE Joint Genome Institute"/>
            <person name="Ahrendt S."/>
            <person name="Looney B.P."/>
            <person name="Miyauchi S."/>
            <person name="Morin E."/>
            <person name="Drula E."/>
            <person name="Courty P.E."/>
            <person name="Chicoki N."/>
            <person name="Fauchery L."/>
            <person name="Kohler A."/>
            <person name="Kuo A."/>
            <person name="Labutti K."/>
            <person name="Pangilinan J."/>
            <person name="Lipzen A."/>
            <person name="Riley R."/>
            <person name="Andreopoulos W."/>
            <person name="He G."/>
            <person name="Johnson J."/>
            <person name="Barry K.W."/>
            <person name="Grigoriev I.V."/>
            <person name="Nagy L."/>
            <person name="Hibbett D."/>
            <person name="Henrissat B."/>
            <person name="Matheny P.B."/>
            <person name="Labbe J."/>
            <person name="Martin F."/>
        </authorList>
    </citation>
    <scope>NUCLEOTIDE SEQUENCE</scope>
    <source>
        <strain evidence="1">EC-137</strain>
    </source>
</reference>
<dbReference type="EMBL" id="MU273645">
    <property type="protein sequence ID" value="KAI0029998.1"/>
    <property type="molecule type" value="Genomic_DNA"/>
</dbReference>
<evidence type="ECO:0000313" key="2">
    <source>
        <dbReference type="Proteomes" id="UP000814128"/>
    </source>
</evidence>
<comment type="caution">
    <text evidence="1">The sequence shown here is derived from an EMBL/GenBank/DDBJ whole genome shotgun (WGS) entry which is preliminary data.</text>
</comment>
<gene>
    <name evidence="1" type="ORF">K488DRAFT_88191</name>
</gene>